<evidence type="ECO:0000313" key="3">
    <source>
        <dbReference type="Proteomes" id="UP001499989"/>
    </source>
</evidence>
<feature type="compositionally biased region" description="Low complexity" evidence="1">
    <location>
        <begin position="144"/>
        <end position="156"/>
    </location>
</feature>
<organism evidence="2 3">
    <name type="scientific">Streptomyces violaceolatus</name>
    <dbReference type="NCBI Taxonomy" id="67378"/>
    <lineage>
        <taxon>Bacteria</taxon>
        <taxon>Bacillati</taxon>
        <taxon>Actinomycetota</taxon>
        <taxon>Actinomycetes</taxon>
        <taxon>Kitasatosporales</taxon>
        <taxon>Streptomycetaceae</taxon>
        <taxon>Streptomyces</taxon>
        <taxon>Streptomyces violaceoruber group</taxon>
    </lineage>
</organism>
<dbReference type="RefSeq" id="WP_189285437.1">
    <property type="nucleotide sequence ID" value="NZ_BAAASK010000044.1"/>
</dbReference>
<sequence>MADFLDNPASLWPTAPPPPAEDPPPRRWVWSAMPPSERQDRLRELRTWVHWLIHTAELHNDIPPCWYRHRWTREMLTALYLGWLRTYEGEKTPGRELAEAEWINTLLALRPHMKLPACVGGHQEPPLAPPPDPRADEEWEQYLATSADTTAPATHPAEAEVARMTALLDPPL</sequence>
<reference evidence="2 3" key="1">
    <citation type="journal article" date="2019" name="Int. J. Syst. Evol. Microbiol.">
        <title>The Global Catalogue of Microorganisms (GCM) 10K type strain sequencing project: providing services to taxonomists for standard genome sequencing and annotation.</title>
        <authorList>
            <consortium name="The Broad Institute Genomics Platform"/>
            <consortium name="The Broad Institute Genome Sequencing Center for Infectious Disease"/>
            <person name="Wu L."/>
            <person name="Ma J."/>
        </authorList>
    </citation>
    <scope>NUCLEOTIDE SEQUENCE [LARGE SCALE GENOMIC DNA]</scope>
    <source>
        <strain evidence="2 3">JCM 4531</strain>
    </source>
</reference>
<dbReference type="EMBL" id="BAAASK010000044">
    <property type="protein sequence ID" value="GAA2703773.1"/>
    <property type="molecule type" value="Genomic_DNA"/>
</dbReference>
<accession>A0ABN3THC8</accession>
<feature type="region of interest" description="Disordered" evidence="1">
    <location>
        <begin position="120"/>
        <end position="158"/>
    </location>
</feature>
<protein>
    <recommendedName>
        <fullName evidence="4">DUF4913 domain-containing protein</fullName>
    </recommendedName>
</protein>
<feature type="region of interest" description="Disordered" evidence="1">
    <location>
        <begin position="1"/>
        <end position="25"/>
    </location>
</feature>
<proteinExistence type="predicted"/>
<gene>
    <name evidence="2" type="ORF">GCM10010310_76670</name>
</gene>
<keyword evidence="3" id="KW-1185">Reference proteome</keyword>
<evidence type="ECO:0008006" key="4">
    <source>
        <dbReference type="Google" id="ProtNLM"/>
    </source>
</evidence>
<dbReference type="Proteomes" id="UP001499989">
    <property type="component" value="Unassembled WGS sequence"/>
</dbReference>
<comment type="caution">
    <text evidence="2">The sequence shown here is derived from an EMBL/GenBank/DDBJ whole genome shotgun (WGS) entry which is preliminary data.</text>
</comment>
<name>A0ABN3THC8_9ACTN</name>
<evidence type="ECO:0000256" key="1">
    <source>
        <dbReference type="SAM" id="MobiDB-lite"/>
    </source>
</evidence>
<evidence type="ECO:0000313" key="2">
    <source>
        <dbReference type="EMBL" id="GAA2703773.1"/>
    </source>
</evidence>